<keyword evidence="2" id="KW-0378">Hydrolase</keyword>
<dbReference type="InterPro" id="IPR012341">
    <property type="entry name" value="6hp_glycosidase-like_sf"/>
</dbReference>
<dbReference type="AlphaFoldDB" id="T1BZM6"/>
<evidence type="ECO:0000259" key="1">
    <source>
        <dbReference type="Pfam" id="PF00723"/>
    </source>
</evidence>
<feature type="domain" description="GH15-like" evidence="1">
    <location>
        <begin position="6"/>
        <end position="144"/>
    </location>
</feature>
<reference evidence="2" key="1">
    <citation type="submission" date="2013-08" db="EMBL/GenBank/DDBJ databases">
        <authorList>
            <person name="Mendez C."/>
            <person name="Richter M."/>
            <person name="Ferrer M."/>
            <person name="Sanchez J."/>
        </authorList>
    </citation>
    <scope>NUCLEOTIDE SEQUENCE</scope>
</reference>
<dbReference type="EMBL" id="AUZZ01002908">
    <property type="protein sequence ID" value="EQD58494.1"/>
    <property type="molecule type" value="Genomic_DNA"/>
</dbReference>
<gene>
    <name evidence="2" type="ORF">B2A_04348</name>
</gene>
<dbReference type="GO" id="GO:0004553">
    <property type="term" value="F:hydrolase activity, hydrolyzing O-glycosyl compounds"/>
    <property type="evidence" value="ECO:0007669"/>
    <property type="project" value="UniProtKB-ARBA"/>
</dbReference>
<dbReference type="PANTHER" id="PTHR31616">
    <property type="entry name" value="TREHALASE"/>
    <property type="match status" value="1"/>
</dbReference>
<name>T1BZM6_9ZZZZ</name>
<dbReference type="GO" id="GO:0005975">
    <property type="term" value="P:carbohydrate metabolic process"/>
    <property type="evidence" value="ECO:0007669"/>
    <property type="project" value="InterPro"/>
</dbReference>
<dbReference type="Gene3D" id="1.50.10.10">
    <property type="match status" value="1"/>
</dbReference>
<dbReference type="InterPro" id="IPR011613">
    <property type="entry name" value="GH15-like"/>
</dbReference>
<reference evidence="2" key="2">
    <citation type="journal article" date="2014" name="ISME J.">
        <title>Microbial stratification in low pH oxic and suboxic macroscopic growths along an acid mine drainage.</title>
        <authorList>
            <person name="Mendez-Garcia C."/>
            <person name="Mesa V."/>
            <person name="Sprenger R.R."/>
            <person name="Richter M."/>
            <person name="Diez M.S."/>
            <person name="Solano J."/>
            <person name="Bargiela R."/>
            <person name="Golyshina O.V."/>
            <person name="Manteca A."/>
            <person name="Ramos J.L."/>
            <person name="Gallego J.R."/>
            <person name="Llorente I."/>
            <person name="Martins Dos Santos V.A."/>
            <person name="Jensen O.N."/>
            <person name="Pelaez A.I."/>
            <person name="Sanchez J."/>
            <person name="Ferrer M."/>
        </authorList>
    </citation>
    <scope>NUCLEOTIDE SEQUENCE</scope>
</reference>
<proteinExistence type="predicted"/>
<protein>
    <submittedName>
        <fullName evidence="2">Glycoside hydrolase 15-related protein</fullName>
    </submittedName>
</protein>
<evidence type="ECO:0000313" key="2">
    <source>
        <dbReference type="EMBL" id="EQD58494.1"/>
    </source>
</evidence>
<organism evidence="2">
    <name type="scientific">mine drainage metagenome</name>
    <dbReference type="NCBI Taxonomy" id="410659"/>
    <lineage>
        <taxon>unclassified sequences</taxon>
        <taxon>metagenomes</taxon>
        <taxon>ecological metagenomes</taxon>
    </lineage>
</organism>
<sequence length="154" mass="17578">MKASIMKNGWNSKVQAFTQYYGSSNLDASLLLMPAFGIISWRDKKMLSTIEAIRKELSSGPFVMRYKSKDEFGMPKSAFIACSFWLIDALYHTGKRKEALDMFKHIILFQNHMGLLSEDIDIETHELLGNFPQAYSHIAMVNTITSLFEGKARK</sequence>
<dbReference type="SUPFAM" id="SSF48208">
    <property type="entry name" value="Six-hairpin glycosidases"/>
    <property type="match status" value="1"/>
</dbReference>
<dbReference type="PANTHER" id="PTHR31616:SF0">
    <property type="entry name" value="GLUCAN 1,4-ALPHA-GLUCOSIDASE"/>
    <property type="match status" value="1"/>
</dbReference>
<dbReference type="Pfam" id="PF00723">
    <property type="entry name" value="Glyco_hydro_15"/>
    <property type="match status" value="1"/>
</dbReference>
<dbReference type="InterPro" id="IPR008928">
    <property type="entry name" value="6-hairpin_glycosidase_sf"/>
</dbReference>
<accession>T1BZM6</accession>
<comment type="caution">
    <text evidence="2">The sequence shown here is derived from an EMBL/GenBank/DDBJ whole genome shotgun (WGS) entry which is preliminary data.</text>
</comment>